<keyword evidence="1" id="KW-0472">Membrane</keyword>
<reference evidence="2" key="1">
    <citation type="submission" date="2018-05" db="EMBL/GenBank/DDBJ databases">
        <authorList>
            <person name="Lanie J.A."/>
            <person name="Ng W.-L."/>
            <person name="Kazmierczak K.M."/>
            <person name="Andrzejewski T.M."/>
            <person name="Davidsen T.M."/>
            <person name="Wayne K.J."/>
            <person name="Tettelin H."/>
            <person name="Glass J.I."/>
            <person name="Rusch D."/>
            <person name="Podicherti R."/>
            <person name="Tsui H.-C.T."/>
            <person name="Winkler M.E."/>
        </authorList>
    </citation>
    <scope>NUCLEOTIDE SEQUENCE</scope>
</reference>
<keyword evidence="1" id="KW-0812">Transmembrane</keyword>
<evidence type="ECO:0000256" key="1">
    <source>
        <dbReference type="SAM" id="Phobius"/>
    </source>
</evidence>
<organism evidence="2">
    <name type="scientific">marine metagenome</name>
    <dbReference type="NCBI Taxonomy" id="408172"/>
    <lineage>
        <taxon>unclassified sequences</taxon>
        <taxon>metagenomes</taxon>
        <taxon>ecological metagenomes</taxon>
    </lineage>
</organism>
<dbReference type="EMBL" id="UINC01003121">
    <property type="protein sequence ID" value="SVA03526.1"/>
    <property type="molecule type" value="Genomic_DNA"/>
</dbReference>
<sequence>MTLFFFLQTVAPLAAADANEFDDMTLCSSPLGLGGLCDDRSDADDGTSGDSWVEGMYYFNMTSTTTLQFEASWAIREWGKGALGMFSSSSMATALLLDNIGPDDGLPADVLRASLDNNTDPTDPGSPTVEEALLGEIDGSVSSLLTSWGTATTPVTTWTDRVTLPDGFGGSTNVDCTIDHNDSQNGNSFDPPLCIHTNVTITLPISTYGNTLAGVSATNLESAYEAMLVMGARVTTSFSVSAEPGFKGTYAIQPPSYATIAEVQGTYAQRVFHDSSDPYHSGLWVIDNLNPAGGGSSSLTGNLVMMMAFRETAFTSTVDIDSEERSLDLSVVLDMTDEESASIEVTAGIYQVQAGTMSEWGISLMSPQVADIPVITSDGIRMAYHTGLLDIADLAEAMPIGGIGDALASSSPGLSITMGSFQWVSVAQSPLSTGGLNYTHVSPCLKGVKFCTEGAVAMDGSYPVYLQSTSHTFPLSLAELFGGNLGEDVGFINDVTGDDLSKLLNSGIEFSTVLSDDVMEGFIGGMLPAGLSADLTFEIRLPTWASTLDGESSIVLGYRMSGNHVGDVSLTGSESFDWEHPLCSDDGPACSDNSQDSFCTSVMKTCARTTVDLDITEFSATNLLLSKGITMEFALTINMSVHRIVLPPSALDWLNSDSTNISLEVLPSDLIRLISEIGERGEAPIEKEFQLCDTGMRYCDQKIEISTSGLEEFSLSLGEDLTALIRDWAYSIQSDDNSSASLLGVTIGEADLSAFRVEAELSGLNSTSNEVSDEEGITLSISVPRVRIAAGLDNTWGELFAKLRGDESVSLKLGVDASNALIAPFLNPMIGAMDGLTGALASSLVGADGVTAPHVEVPTGGFNTTLNEEWGLSLTGEVKLRLPLGIVLQNITSEGGQITQYIEDDAAGKGIASRQVIVYKLMPGAQVGDDVLSFNPMVGWNWIIQQVIYYIGAILLFFAWRMRSRRVKRKRKRRQMEIELMTEAAENVNRVYVPPVPTVEILMVADNGIVIKRRLAVG</sequence>
<feature type="transmembrane region" description="Helical" evidence="1">
    <location>
        <begin position="942"/>
        <end position="962"/>
    </location>
</feature>
<protein>
    <submittedName>
        <fullName evidence="2">Uncharacterized protein</fullName>
    </submittedName>
</protein>
<dbReference type="AlphaFoldDB" id="A0A381SHT1"/>
<proteinExistence type="predicted"/>
<gene>
    <name evidence="2" type="ORF">METZ01_LOCUS56380</name>
</gene>
<name>A0A381SHT1_9ZZZZ</name>
<keyword evidence="1" id="KW-1133">Transmembrane helix</keyword>
<evidence type="ECO:0000313" key="2">
    <source>
        <dbReference type="EMBL" id="SVA03526.1"/>
    </source>
</evidence>
<accession>A0A381SHT1</accession>